<dbReference type="Pfam" id="PF00281">
    <property type="entry name" value="Ribosomal_L5"/>
    <property type="match status" value="1"/>
</dbReference>
<comment type="similarity">
    <text evidence="1 4 5">Belongs to the universal ribosomal protein uL5 family.</text>
</comment>
<evidence type="ECO:0000313" key="8">
    <source>
        <dbReference type="EMBL" id="MBP5835662.1"/>
    </source>
</evidence>
<evidence type="ECO:0000256" key="2">
    <source>
        <dbReference type="ARBA" id="ARBA00022980"/>
    </source>
</evidence>
<dbReference type="EMBL" id="JACAOD020000001">
    <property type="protein sequence ID" value="MBP5835662.1"/>
    <property type="molecule type" value="Genomic_DNA"/>
</dbReference>
<proteinExistence type="inferred from homology"/>
<keyword evidence="2 4" id="KW-0689">Ribosomal protein</keyword>
<accession>A0ABS5CXF4</accession>
<evidence type="ECO:0000313" key="9">
    <source>
        <dbReference type="Proteomes" id="UP001195571"/>
    </source>
</evidence>
<evidence type="ECO:0000256" key="1">
    <source>
        <dbReference type="ARBA" id="ARBA00008553"/>
    </source>
</evidence>
<feature type="domain" description="Large ribosomal subunit protein uL5 N-terminal" evidence="6">
    <location>
        <begin position="27"/>
        <end position="83"/>
    </location>
</feature>
<evidence type="ECO:0000256" key="5">
    <source>
        <dbReference type="RuleBase" id="RU003930"/>
    </source>
</evidence>
<dbReference type="Pfam" id="PF00673">
    <property type="entry name" value="Ribosomal_L5_C"/>
    <property type="match status" value="1"/>
</dbReference>
<protein>
    <recommendedName>
        <fullName evidence="4">Large ribosomal subunit protein uL5</fullName>
    </recommendedName>
</protein>
<dbReference type="InterPro" id="IPR031310">
    <property type="entry name" value="Ribosomal_uL5_N"/>
</dbReference>
<name>A0ABS5CXF4_9MOLU</name>
<comment type="subunit">
    <text evidence="4">Part of the 50S ribosomal subunit; part of the 5S rRNA/L5/L18/L25 subcomplex. Contacts the 5S rRNA and the P site tRNA. Forms a bridge to the 30S subunit in the 70S ribosome.</text>
</comment>
<dbReference type="GO" id="GO:0005840">
    <property type="term" value="C:ribosome"/>
    <property type="evidence" value="ECO:0007669"/>
    <property type="project" value="UniProtKB-KW"/>
</dbReference>
<comment type="function">
    <text evidence="4">This is 1 of the proteins that bind and probably mediate the attachment of the 5S RNA into the large ribosomal subunit, where it forms part of the central protuberance. In the 70S ribosome it contacts protein S13 of the 30S subunit (bridge B1b), connecting the 2 subunits; this bridge is implicated in subunit movement. Contacts the P site tRNA; the 5S rRNA and some of its associated proteins might help stabilize positioning of ribosome-bound tRNAs.</text>
</comment>
<dbReference type="Gene3D" id="3.30.1440.10">
    <property type="match status" value="1"/>
</dbReference>
<dbReference type="InterPro" id="IPR020930">
    <property type="entry name" value="Ribosomal_uL5_bac-type"/>
</dbReference>
<dbReference type="PROSITE" id="PS00358">
    <property type="entry name" value="RIBOSOMAL_L5"/>
    <property type="match status" value="1"/>
</dbReference>
<keyword evidence="4" id="KW-0820">tRNA-binding</keyword>
<keyword evidence="4" id="KW-0694">RNA-binding</keyword>
<dbReference type="RefSeq" id="WP_203551927.1">
    <property type="nucleotide sequence ID" value="NZ_JACAOD020000001.1"/>
</dbReference>
<evidence type="ECO:0000259" key="6">
    <source>
        <dbReference type="Pfam" id="PF00281"/>
    </source>
</evidence>
<dbReference type="InterPro" id="IPR022803">
    <property type="entry name" value="Ribosomal_uL5_dom_sf"/>
</dbReference>
<dbReference type="InterPro" id="IPR020929">
    <property type="entry name" value="Ribosomal_uL5_CS"/>
</dbReference>
<keyword evidence="9" id="KW-1185">Reference proteome</keyword>
<feature type="domain" description="Large ribosomal subunit protein uL5 C-terminal" evidence="7">
    <location>
        <begin position="87"/>
        <end position="180"/>
    </location>
</feature>
<evidence type="ECO:0000256" key="3">
    <source>
        <dbReference type="ARBA" id="ARBA00023274"/>
    </source>
</evidence>
<gene>
    <name evidence="4 8" type="primary">rplE</name>
    <name evidence="8" type="ORF">CHTY_000160</name>
</gene>
<dbReference type="Proteomes" id="UP001195571">
    <property type="component" value="Unassembled WGS sequence"/>
</dbReference>
<sequence length="182" mass="20368">MKKENNLFPLDYANITATLMKTFNYKSVMQVPKIDKIVVNIGVGDAISNSKVIDEVVEEVKLLTGQSPVVTKAKKSISNFKLREGMPVGVKVTLRGARKEAFLYKLTSLVFPRVRDFRGISGKSFDGRGNYALGLKEQIVFPEINIDKVKKIRGMDIIIVTTAKNNVQAKKLLELYGMPFKN</sequence>
<dbReference type="NCBIfam" id="NF000585">
    <property type="entry name" value="PRK00010.1"/>
    <property type="match status" value="1"/>
</dbReference>
<evidence type="ECO:0000256" key="4">
    <source>
        <dbReference type="HAMAP-Rule" id="MF_01333"/>
    </source>
</evidence>
<dbReference type="HAMAP" id="MF_01333_B">
    <property type="entry name" value="Ribosomal_uL5_B"/>
    <property type="match status" value="1"/>
</dbReference>
<dbReference type="InterPro" id="IPR002132">
    <property type="entry name" value="Ribosomal_uL5"/>
</dbReference>
<organism evidence="8 9">
    <name type="scientific">Candidatus Phytoplasma meliae</name>
    <dbReference type="NCBI Taxonomy" id="1848402"/>
    <lineage>
        <taxon>Bacteria</taxon>
        <taxon>Bacillati</taxon>
        <taxon>Mycoplasmatota</taxon>
        <taxon>Mollicutes</taxon>
        <taxon>Acholeplasmatales</taxon>
        <taxon>Acholeplasmataceae</taxon>
        <taxon>Candidatus Phytoplasma</taxon>
        <taxon>16SrXIII (Mexican periwinkle virescence group)</taxon>
    </lineage>
</organism>
<keyword evidence="3 4" id="KW-0687">Ribonucleoprotein</keyword>
<evidence type="ECO:0000259" key="7">
    <source>
        <dbReference type="Pfam" id="PF00673"/>
    </source>
</evidence>
<dbReference type="PANTHER" id="PTHR11994">
    <property type="entry name" value="60S RIBOSOMAL PROTEIN L11-RELATED"/>
    <property type="match status" value="1"/>
</dbReference>
<dbReference type="SUPFAM" id="SSF55282">
    <property type="entry name" value="RL5-like"/>
    <property type="match status" value="1"/>
</dbReference>
<dbReference type="PIRSF" id="PIRSF002161">
    <property type="entry name" value="Ribosomal_L5"/>
    <property type="match status" value="1"/>
</dbReference>
<dbReference type="InterPro" id="IPR031309">
    <property type="entry name" value="Ribosomal_uL5_C"/>
</dbReference>
<comment type="caution">
    <text evidence="8">The sequence shown here is derived from an EMBL/GenBank/DDBJ whole genome shotgun (WGS) entry which is preliminary data.</text>
</comment>
<keyword evidence="4" id="KW-0699">rRNA-binding</keyword>
<reference evidence="8" key="1">
    <citation type="submission" date="2021-04" db="EMBL/GenBank/DDBJ databases">
        <title>Genomic features of Candidatus Phytoplasma meliae isolate ChTYXIII (1SrXIII-G).</title>
        <authorList>
            <person name="Fernandez F.D."/>
            <person name="Conci L.R."/>
        </authorList>
    </citation>
    <scope>NUCLEOTIDE SEQUENCE [LARGE SCALE GENOMIC DNA]</scope>
    <source>
        <strain evidence="8">ChTYXIII-Mo</strain>
    </source>
</reference>